<gene>
    <name evidence="1" type="ORF">BN869_000003393_1</name>
</gene>
<dbReference type="AlphaFoldDB" id="A0A0B7JQS7"/>
<evidence type="ECO:0000313" key="1">
    <source>
        <dbReference type="EMBL" id="CEO47338.1"/>
    </source>
</evidence>
<proteinExistence type="predicted"/>
<reference evidence="1" key="1">
    <citation type="submission" date="2015-01" db="EMBL/GenBank/DDBJ databases">
        <authorList>
            <person name="Durling Mikael"/>
        </authorList>
    </citation>
    <scope>NUCLEOTIDE SEQUENCE</scope>
</reference>
<protein>
    <submittedName>
        <fullName evidence="1">Uncharacterized protein</fullName>
    </submittedName>
</protein>
<name>A0A0B7JQS7_BIOOC</name>
<accession>A0A0B7JQS7</accession>
<dbReference type="EMBL" id="CDPU01000007">
    <property type="protein sequence ID" value="CEO47338.1"/>
    <property type="molecule type" value="Genomic_DNA"/>
</dbReference>
<organism evidence="1">
    <name type="scientific">Bionectria ochroleuca</name>
    <name type="common">Gliocladium roseum</name>
    <dbReference type="NCBI Taxonomy" id="29856"/>
    <lineage>
        <taxon>Eukaryota</taxon>
        <taxon>Fungi</taxon>
        <taxon>Dikarya</taxon>
        <taxon>Ascomycota</taxon>
        <taxon>Pezizomycotina</taxon>
        <taxon>Sordariomycetes</taxon>
        <taxon>Hypocreomycetidae</taxon>
        <taxon>Hypocreales</taxon>
        <taxon>Bionectriaceae</taxon>
        <taxon>Clonostachys</taxon>
    </lineage>
</organism>
<sequence>MNFITGRNEDDEFKKVTPHWIRMTRFLELEDGLKSCPTGGGWDCHKKYPWLWCLLTVHQEFDSILAKGASLKPIIDQFELYPLKTIQRAAVFRQDVKTQDLTHAFLAFLASKEESYRLCWYFIQKNLRAQFKRSEEPTENHSSRGWNEYEAGYGFKGENFDDSAALSSEDNALAEQVRNFAINFQENYASIRNRKVTASEPIAGKLQDIFRQAKKTWPKEVDDIWKFLGDIMELEPSNTNHHQGRYESAFPLTALLEANFCVFARVDTGTQAIPSWQITSWAEAFKKLKLSAEERASKWGAIYQEIETLRGTIEEQRQIITCLEYRHILEHLPPDRVPGKGGPKWMNLWDEVVNQELDLQLQGDFGPRALTPLFEKKVKDLSRARCQAITNEINRQIALAQAPTNIAQEINADPNNIYGGVKIPYKEWPGYRRGEDMYSDLSEMIHGYGKKYEFQATNWPKLERHILEWLKPSSAAAREGKEIIWDDERLEKKIR</sequence>